<dbReference type="PROSITE" id="PS00330">
    <property type="entry name" value="HEMOLYSIN_CALCIUM"/>
    <property type="match status" value="1"/>
</dbReference>
<dbReference type="SUPFAM" id="SSF51120">
    <property type="entry name" value="beta-Roll"/>
    <property type="match status" value="2"/>
</dbReference>
<dbReference type="Gene3D" id="2.150.10.10">
    <property type="entry name" value="Serralysin-like metalloprotease, C-terminal"/>
    <property type="match status" value="4"/>
</dbReference>
<name>A0A918J269_9RHOB</name>
<evidence type="ECO:0000313" key="3">
    <source>
        <dbReference type="EMBL" id="GGW40752.1"/>
    </source>
</evidence>
<keyword evidence="4" id="KW-1185">Reference proteome</keyword>
<dbReference type="Pfam" id="PF00353">
    <property type="entry name" value="HemolysinCabind"/>
    <property type="match status" value="4"/>
</dbReference>
<dbReference type="PANTHER" id="PTHR38340:SF1">
    <property type="entry name" value="S-LAYER PROTEIN"/>
    <property type="match status" value="1"/>
</dbReference>
<accession>A0A918J269</accession>
<dbReference type="GO" id="GO:0005509">
    <property type="term" value="F:calcium ion binding"/>
    <property type="evidence" value="ECO:0007669"/>
    <property type="project" value="InterPro"/>
</dbReference>
<dbReference type="InterPro" id="IPR050557">
    <property type="entry name" value="RTX_toxin/Mannuronan_C5-epim"/>
</dbReference>
<reference evidence="3" key="1">
    <citation type="journal article" date="2014" name="Int. J. Syst. Evol. Microbiol.">
        <title>Complete genome sequence of Corynebacterium casei LMG S-19264T (=DSM 44701T), isolated from a smear-ripened cheese.</title>
        <authorList>
            <consortium name="US DOE Joint Genome Institute (JGI-PGF)"/>
            <person name="Walter F."/>
            <person name="Albersmeier A."/>
            <person name="Kalinowski J."/>
            <person name="Ruckert C."/>
        </authorList>
    </citation>
    <scope>NUCLEOTIDE SEQUENCE</scope>
    <source>
        <strain evidence="3">KCTC 23714</strain>
    </source>
</reference>
<comment type="subcellular location">
    <subcellularLocation>
        <location evidence="1">Secreted</location>
    </subcellularLocation>
</comment>
<dbReference type="EMBL" id="BMYQ01000012">
    <property type="protein sequence ID" value="GGW40752.1"/>
    <property type="molecule type" value="Genomic_DNA"/>
</dbReference>
<sequence length="371" mass="37706">MGNTGNRLVVVGQIENARGSSGADWIDGSELNNRILGEGGNDTLNGDAGNDVIYGGTGADSMSGSYGADRLFGEGGNDTISGGDDSDTISGGAGADSLSGGANLTDWVSYAGSDAAVNVTFTFGTTTTGRGGHAAGDQLNGFNNILGSDFGDQLRDSVEGAVGGNYNANIFDGAGGNDDLFMGGANDTAYGGMGFDYIAGQNGNDRLFGGGNGDRIYGGAGADFMVGGEGNDMLFANEDNDRLFGGVGDDVLHGAAGRDRLQGDAGADRFIFLKADESTVLSTGRDVIVDFNRAEGDRIGLAQIDANGAADGFGSFTFVTVFTGQAGQLRVADTADGQRVLADLNGDRISDFAIDVLGNGRPMLIESDFNL</sequence>
<dbReference type="RefSeq" id="WP_189634836.1">
    <property type="nucleotide sequence ID" value="NZ_BMYQ01000012.1"/>
</dbReference>
<organism evidence="3 4">
    <name type="scientific">Gemmobacter lanyuensis</name>
    <dbReference type="NCBI Taxonomy" id="1054497"/>
    <lineage>
        <taxon>Bacteria</taxon>
        <taxon>Pseudomonadati</taxon>
        <taxon>Pseudomonadota</taxon>
        <taxon>Alphaproteobacteria</taxon>
        <taxon>Rhodobacterales</taxon>
        <taxon>Paracoccaceae</taxon>
        <taxon>Gemmobacter</taxon>
    </lineage>
</organism>
<evidence type="ECO:0008006" key="5">
    <source>
        <dbReference type="Google" id="ProtNLM"/>
    </source>
</evidence>
<dbReference type="AlphaFoldDB" id="A0A918J269"/>
<dbReference type="InterPro" id="IPR001343">
    <property type="entry name" value="Hemolysn_Ca-bd"/>
</dbReference>
<evidence type="ECO:0000256" key="2">
    <source>
        <dbReference type="ARBA" id="ARBA00022525"/>
    </source>
</evidence>
<keyword evidence="2" id="KW-0964">Secreted</keyword>
<evidence type="ECO:0000256" key="1">
    <source>
        <dbReference type="ARBA" id="ARBA00004613"/>
    </source>
</evidence>
<dbReference type="PRINTS" id="PR00313">
    <property type="entry name" value="CABNDNGRPT"/>
</dbReference>
<dbReference type="PANTHER" id="PTHR38340">
    <property type="entry name" value="S-LAYER PROTEIN"/>
    <property type="match status" value="1"/>
</dbReference>
<dbReference type="GO" id="GO:0005576">
    <property type="term" value="C:extracellular region"/>
    <property type="evidence" value="ECO:0007669"/>
    <property type="project" value="UniProtKB-SubCell"/>
</dbReference>
<evidence type="ECO:0000313" key="4">
    <source>
        <dbReference type="Proteomes" id="UP000628984"/>
    </source>
</evidence>
<protein>
    <recommendedName>
        <fullName evidence="5">Calcium-binding protein</fullName>
    </recommendedName>
</protein>
<gene>
    <name evidence="3" type="ORF">GCM10011452_31540</name>
</gene>
<dbReference type="InterPro" id="IPR018511">
    <property type="entry name" value="Hemolysin-typ_Ca-bd_CS"/>
</dbReference>
<comment type="caution">
    <text evidence="3">The sequence shown here is derived from an EMBL/GenBank/DDBJ whole genome shotgun (WGS) entry which is preliminary data.</text>
</comment>
<proteinExistence type="predicted"/>
<dbReference type="Proteomes" id="UP000628984">
    <property type="component" value="Unassembled WGS sequence"/>
</dbReference>
<reference evidence="3" key="2">
    <citation type="submission" date="2020-09" db="EMBL/GenBank/DDBJ databases">
        <authorList>
            <person name="Sun Q."/>
            <person name="Kim S."/>
        </authorList>
    </citation>
    <scope>NUCLEOTIDE SEQUENCE</scope>
    <source>
        <strain evidence="3">KCTC 23714</strain>
    </source>
</reference>
<dbReference type="InterPro" id="IPR011049">
    <property type="entry name" value="Serralysin-like_metalloprot_C"/>
</dbReference>